<dbReference type="Pfam" id="PF18962">
    <property type="entry name" value="Por_Secre_tail"/>
    <property type="match status" value="1"/>
</dbReference>
<keyword evidence="5" id="KW-1185">Reference proteome</keyword>
<keyword evidence="1 2" id="KW-0732">Signal</keyword>
<feature type="chain" id="PRO_5045285579" evidence="2">
    <location>
        <begin position="19"/>
        <end position="233"/>
    </location>
</feature>
<evidence type="ECO:0000313" key="4">
    <source>
        <dbReference type="EMBL" id="MBW2960826.1"/>
    </source>
</evidence>
<dbReference type="EMBL" id="JAHWDF010000003">
    <property type="protein sequence ID" value="MBW2960826.1"/>
    <property type="molecule type" value="Genomic_DNA"/>
</dbReference>
<sequence>MKTIIKLIICMLSFNSFAQVAPLEDHTWYLEKIIINNADFLVPSEFENNYNADFSNSADYLLSAPCYPIEGTLIYSQNQTFNINDAGTPLDCDGLPQYVVEYDDFFFHELILSINTISNPFSYTFTTQPNYIVLTITNANGDQAIYRNQQLAVRGKKKVAFSLYPNPTANSFQVEMSSGEKIKSIRVFSVNGKEVLRFKESQTNYDVSQLSKGVYFVKIESEIGQSLKKIVKK</sequence>
<dbReference type="RefSeq" id="WP_219039117.1">
    <property type="nucleotide sequence ID" value="NZ_JAHWDF010000003.1"/>
</dbReference>
<feature type="signal peptide" evidence="2">
    <location>
        <begin position="1"/>
        <end position="18"/>
    </location>
</feature>
<evidence type="ECO:0000256" key="1">
    <source>
        <dbReference type="ARBA" id="ARBA00022729"/>
    </source>
</evidence>
<dbReference type="NCBIfam" id="TIGR04183">
    <property type="entry name" value="Por_Secre_tail"/>
    <property type="match status" value="1"/>
</dbReference>
<accession>A0ABS6VYZ2</accession>
<organism evidence="4 5">
    <name type="scientific">Mesonia aestuariivivens</name>
    <dbReference type="NCBI Taxonomy" id="2796128"/>
    <lineage>
        <taxon>Bacteria</taxon>
        <taxon>Pseudomonadati</taxon>
        <taxon>Bacteroidota</taxon>
        <taxon>Flavobacteriia</taxon>
        <taxon>Flavobacteriales</taxon>
        <taxon>Flavobacteriaceae</taxon>
        <taxon>Mesonia</taxon>
    </lineage>
</organism>
<evidence type="ECO:0000256" key="2">
    <source>
        <dbReference type="SAM" id="SignalP"/>
    </source>
</evidence>
<gene>
    <name evidence="4" type="ORF">KW502_03290</name>
</gene>
<reference evidence="4 5" key="1">
    <citation type="submission" date="2021-07" db="EMBL/GenBank/DDBJ databases">
        <title>Mesonia aestuariivivens sp. nov., isolated from a tidal flat.</title>
        <authorList>
            <person name="Kim Y.-O."/>
            <person name="Yoon J.-H."/>
        </authorList>
    </citation>
    <scope>NUCLEOTIDE SEQUENCE [LARGE SCALE GENOMIC DNA]</scope>
    <source>
        <strain evidence="4 5">JHPTF-M18</strain>
    </source>
</reference>
<protein>
    <submittedName>
        <fullName evidence="4">T9SS type A sorting domain-containing protein</fullName>
    </submittedName>
</protein>
<evidence type="ECO:0000313" key="5">
    <source>
        <dbReference type="Proteomes" id="UP000719267"/>
    </source>
</evidence>
<evidence type="ECO:0000259" key="3">
    <source>
        <dbReference type="Pfam" id="PF18962"/>
    </source>
</evidence>
<feature type="domain" description="Secretion system C-terminal sorting" evidence="3">
    <location>
        <begin position="163"/>
        <end position="231"/>
    </location>
</feature>
<comment type="caution">
    <text evidence="4">The sequence shown here is derived from an EMBL/GenBank/DDBJ whole genome shotgun (WGS) entry which is preliminary data.</text>
</comment>
<dbReference type="InterPro" id="IPR026444">
    <property type="entry name" value="Secre_tail"/>
</dbReference>
<dbReference type="Proteomes" id="UP000719267">
    <property type="component" value="Unassembled WGS sequence"/>
</dbReference>
<name>A0ABS6VYZ2_9FLAO</name>
<proteinExistence type="predicted"/>